<evidence type="ECO:0000256" key="1">
    <source>
        <dbReference type="SAM" id="Phobius"/>
    </source>
</evidence>
<feature type="transmembrane region" description="Helical" evidence="1">
    <location>
        <begin position="18"/>
        <end position="39"/>
    </location>
</feature>
<name>A0A0C3PMC6_PISTI</name>
<dbReference type="AlphaFoldDB" id="A0A0C3PMC6"/>
<reference evidence="2 3" key="1">
    <citation type="submission" date="2014-04" db="EMBL/GenBank/DDBJ databases">
        <authorList>
            <consortium name="DOE Joint Genome Institute"/>
            <person name="Kuo A."/>
            <person name="Kohler A."/>
            <person name="Costa M.D."/>
            <person name="Nagy L.G."/>
            <person name="Floudas D."/>
            <person name="Copeland A."/>
            <person name="Barry K.W."/>
            <person name="Cichocki N."/>
            <person name="Veneault-Fourrey C."/>
            <person name="LaButti K."/>
            <person name="Lindquist E.A."/>
            <person name="Lipzen A."/>
            <person name="Lundell T."/>
            <person name="Morin E."/>
            <person name="Murat C."/>
            <person name="Sun H."/>
            <person name="Tunlid A."/>
            <person name="Henrissat B."/>
            <person name="Grigoriev I.V."/>
            <person name="Hibbett D.S."/>
            <person name="Martin F."/>
            <person name="Nordberg H.P."/>
            <person name="Cantor M.N."/>
            <person name="Hua S.X."/>
        </authorList>
    </citation>
    <scope>NUCLEOTIDE SEQUENCE [LARGE SCALE GENOMIC DNA]</scope>
    <source>
        <strain evidence="2 3">Marx 270</strain>
    </source>
</reference>
<feature type="transmembrane region" description="Helical" evidence="1">
    <location>
        <begin position="138"/>
        <end position="159"/>
    </location>
</feature>
<accession>A0A0C3PMC6</accession>
<feature type="transmembrane region" description="Helical" evidence="1">
    <location>
        <begin position="179"/>
        <end position="197"/>
    </location>
</feature>
<feature type="transmembrane region" description="Helical" evidence="1">
    <location>
        <begin position="51"/>
        <end position="71"/>
    </location>
</feature>
<keyword evidence="1" id="KW-1133">Transmembrane helix</keyword>
<dbReference type="EMBL" id="KN831954">
    <property type="protein sequence ID" value="KIO09484.1"/>
    <property type="molecule type" value="Genomic_DNA"/>
</dbReference>
<sequence length="241" mass="25935">MRCAETRSTDQPSMSPNLVNHVLVHYYAAILAPFFLSFLRRFLSVLLSASSLIAGVGSGTPSPFFFFAFLSSPPLTPPSVSASPRFRLFELSSAIAVLMSNCTVSFSGFSISPSCFFGDFTCSSASTSFTAPVVDVSLRFFFLLCFFFGPSLLSCWGAVFKSSTSIAVSSFADFSSPSTTAVVILGTFCLFFFFFFFDSFAPVSSPPSTSALRSAFKFTSFAATSSDFSVFSSLSLSLCNF</sequence>
<keyword evidence="1" id="KW-0812">Transmembrane</keyword>
<feature type="transmembrane region" description="Helical" evidence="1">
    <location>
        <begin position="91"/>
        <end position="117"/>
    </location>
</feature>
<dbReference type="HOGENOM" id="CLU_1152174_0_0_1"/>
<gene>
    <name evidence="2" type="ORF">M404DRAFT_268868</name>
</gene>
<dbReference type="OrthoDB" id="10498709at2759"/>
<protein>
    <recommendedName>
        <fullName evidence="4">Transmembrane protein</fullName>
    </recommendedName>
</protein>
<organism evidence="2 3">
    <name type="scientific">Pisolithus tinctorius Marx 270</name>
    <dbReference type="NCBI Taxonomy" id="870435"/>
    <lineage>
        <taxon>Eukaryota</taxon>
        <taxon>Fungi</taxon>
        <taxon>Dikarya</taxon>
        <taxon>Basidiomycota</taxon>
        <taxon>Agaricomycotina</taxon>
        <taxon>Agaricomycetes</taxon>
        <taxon>Agaricomycetidae</taxon>
        <taxon>Boletales</taxon>
        <taxon>Sclerodermatineae</taxon>
        <taxon>Pisolithaceae</taxon>
        <taxon>Pisolithus</taxon>
    </lineage>
</organism>
<evidence type="ECO:0000313" key="2">
    <source>
        <dbReference type="EMBL" id="KIO09484.1"/>
    </source>
</evidence>
<reference evidence="3" key="2">
    <citation type="submission" date="2015-01" db="EMBL/GenBank/DDBJ databases">
        <title>Evolutionary Origins and Diversification of the Mycorrhizal Mutualists.</title>
        <authorList>
            <consortium name="DOE Joint Genome Institute"/>
            <consortium name="Mycorrhizal Genomics Consortium"/>
            <person name="Kohler A."/>
            <person name="Kuo A."/>
            <person name="Nagy L.G."/>
            <person name="Floudas D."/>
            <person name="Copeland A."/>
            <person name="Barry K.W."/>
            <person name="Cichocki N."/>
            <person name="Veneault-Fourrey C."/>
            <person name="LaButti K."/>
            <person name="Lindquist E.A."/>
            <person name="Lipzen A."/>
            <person name="Lundell T."/>
            <person name="Morin E."/>
            <person name="Murat C."/>
            <person name="Riley R."/>
            <person name="Ohm R."/>
            <person name="Sun H."/>
            <person name="Tunlid A."/>
            <person name="Henrissat B."/>
            <person name="Grigoriev I.V."/>
            <person name="Hibbett D.S."/>
            <person name="Martin F."/>
        </authorList>
    </citation>
    <scope>NUCLEOTIDE SEQUENCE [LARGE SCALE GENOMIC DNA]</scope>
    <source>
        <strain evidence="3">Marx 270</strain>
    </source>
</reference>
<evidence type="ECO:0008006" key="4">
    <source>
        <dbReference type="Google" id="ProtNLM"/>
    </source>
</evidence>
<dbReference type="InParanoid" id="A0A0C3PMC6"/>
<evidence type="ECO:0000313" key="3">
    <source>
        <dbReference type="Proteomes" id="UP000054217"/>
    </source>
</evidence>
<proteinExistence type="predicted"/>
<keyword evidence="1" id="KW-0472">Membrane</keyword>
<dbReference type="Proteomes" id="UP000054217">
    <property type="component" value="Unassembled WGS sequence"/>
</dbReference>
<keyword evidence="3" id="KW-1185">Reference proteome</keyword>